<evidence type="ECO:0000256" key="2">
    <source>
        <dbReference type="ARBA" id="ARBA00022722"/>
    </source>
</evidence>
<dbReference type="Pfam" id="PF08340">
    <property type="entry name" value="YicC-like_C"/>
    <property type="match status" value="1"/>
</dbReference>
<dbReference type="GO" id="GO:0016787">
    <property type="term" value="F:hydrolase activity"/>
    <property type="evidence" value="ECO:0007669"/>
    <property type="project" value="UniProtKB-KW"/>
</dbReference>
<dbReference type="Pfam" id="PF03755">
    <property type="entry name" value="YicC-like_N"/>
    <property type="match status" value="1"/>
</dbReference>
<evidence type="ECO:0000256" key="5">
    <source>
        <dbReference type="ARBA" id="ARBA00035648"/>
    </source>
</evidence>
<keyword evidence="2" id="KW-0540">Nuclease</keyword>
<proteinExistence type="inferred from homology"/>
<accession>A0A381WVC0</accession>
<feature type="domain" description="Endoribonuclease YicC-like C-terminal" evidence="7">
    <location>
        <begin position="171"/>
        <end position="288"/>
    </location>
</feature>
<feature type="domain" description="Endoribonuclease YicC-like N-terminal" evidence="6">
    <location>
        <begin position="4"/>
        <end position="153"/>
    </location>
</feature>
<gene>
    <name evidence="8" type="ORF">METZ01_LOCUS109330</name>
</gene>
<keyword evidence="3" id="KW-0255">Endonuclease</keyword>
<comment type="similarity">
    <text evidence="5">Belongs to the YicC/YloC family.</text>
</comment>
<evidence type="ECO:0000256" key="4">
    <source>
        <dbReference type="ARBA" id="ARBA00022801"/>
    </source>
</evidence>
<dbReference type="NCBIfam" id="TIGR00255">
    <property type="entry name" value="YicC/YloC family endoribonuclease"/>
    <property type="match status" value="1"/>
</dbReference>
<evidence type="ECO:0000259" key="7">
    <source>
        <dbReference type="Pfam" id="PF08340"/>
    </source>
</evidence>
<keyword evidence="4" id="KW-0378">Hydrolase</keyword>
<reference evidence="8" key="1">
    <citation type="submission" date="2018-05" db="EMBL/GenBank/DDBJ databases">
        <authorList>
            <person name="Lanie J.A."/>
            <person name="Ng W.-L."/>
            <person name="Kazmierczak K.M."/>
            <person name="Andrzejewski T.M."/>
            <person name="Davidsen T.M."/>
            <person name="Wayne K.J."/>
            <person name="Tettelin H."/>
            <person name="Glass J.I."/>
            <person name="Rusch D."/>
            <person name="Podicherti R."/>
            <person name="Tsui H.-C.T."/>
            <person name="Winkler M.E."/>
        </authorList>
    </citation>
    <scope>NUCLEOTIDE SEQUENCE</scope>
</reference>
<dbReference type="InterPro" id="IPR013527">
    <property type="entry name" value="YicC-like_N"/>
</dbReference>
<dbReference type="EMBL" id="UINC01013013">
    <property type="protein sequence ID" value="SVA56476.1"/>
    <property type="molecule type" value="Genomic_DNA"/>
</dbReference>
<evidence type="ECO:0000259" key="6">
    <source>
        <dbReference type="Pfam" id="PF03755"/>
    </source>
</evidence>
<dbReference type="PANTHER" id="PTHR30636:SF3">
    <property type="entry name" value="UPF0701 PROTEIN YICC"/>
    <property type="match status" value="1"/>
</dbReference>
<organism evidence="8">
    <name type="scientific">marine metagenome</name>
    <dbReference type="NCBI Taxonomy" id="408172"/>
    <lineage>
        <taxon>unclassified sequences</taxon>
        <taxon>metagenomes</taxon>
        <taxon>ecological metagenomes</taxon>
    </lineage>
</organism>
<protein>
    <recommendedName>
        <fullName evidence="9">YicC family protein</fullName>
    </recommendedName>
</protein>
<evidence type="ECO:0000256" key="3">
    <source>
        <dbReference type="ARBA" id="ARBA00022759"/>
    </source>
</evidence>
<dbReference type="AlphaFoldDB" id="A0A381WVC0"/>
<dbReference type="InterPro" id="IPR005229">
    <property type="entry name" value="YicC/YloC-like"/>
</dbReference>
<dbReference type="InterPro" id="IPR013551">
    <property type="entry name" value="YicC-like_C"/>
</dbReference>
<evidence type="ECO:0008006" key="9">
    <source>
        <dbReference type="Google" id="ProtNLM"/>
    </source>
</evidence>
<dbReference type="PANTHER" id="PTHR30636">
    <property type="entry name" value="UPF0701 PROTEIN YICC"/>
    <property type="match status" value="1"/>
</dbReference>
<evidence type="ECO:0000256" key="1">
    <source>
        <dbReference type="ARBA" id="ARBA00001968"/>
    </source>
</evidence>
<name>A0A381WVC0_9ZZZZ</name>
<evidence type="ECO:0000313" key="8">
    <source>
        <dbReference type="EMBL" id="SVA56476.1"/>
    </source>
</evidence>
<comment type="cofactor">
    <cofactor evidence="1">
        <name>a divalent metal cation</name>
        <dbReference type="ChEBI" id="CHEBI:60240"/>
    </cofactor>
</comment>
<sequence length="289" mass="33210">MALSMTGFGTADVQWETWSCLAEIRSVNHRFLDINCRLPSSFQKLEQELKNQIKSICSRGKIDCTIRLEKDSGDDDLRLNTEEAKNILKLLKDFEDLSGRNVSINLADLSGAKIFAEQRSEKPPEECVDMIRECLSNALTDLRNMQEREGHAMLDDIKRRFSSCARILDTIENLSKDEPEQFKKRLEQRIARLNSGKELDPERLEQEVALVADRLDISEEIIRFKTHLKQMDKILSQTELGKKAEFLLQELNREVNTISSKSNQAGISQASVEIKSELEKIREQLQNIQ</sequence>
<dbReference type="GO" id="GO:0004521">
    <property type="term" value="F:RNA endonuclease activity"/>
    <property type="evidence" value="ECO:0007669"/>
    <property type="project" value="InterPro"/>
</dbReference>